<dbReference type="InterPro" id="IPR011129">
    <property type="entry name" value="CSD"/>
</dbReference>
<dbReference type="InterPro" id="IPR012340">
    <property type="entry name" value="NA-bd_OB-fold"/>
</dbReference>
<dbReference type="CDD" id="cd04458">
    <property type="entry name" value="CSP_CDS"/>
    <property type="match status" value="1"/>
</dbReference>
<keyword evidence="5 6" id="KW-0326">Glycosidase</keyword>
<feature type="domain" description="CSD" evidence="7">
    <location>
        <begin position="324"/>
        <end position="390"/>
    </location>
</feature>
<dbReference type="GO" id="GO:0003676">
    <property type="term" value="F:nucleic acid binding"/>
    <property type="evidence" value="ECO:0007669"/>
    <property type="project" value="InterPro"/>
</dbReference>
<evidence type="ECO:0000313" key="8">
    <source>
        <dbReference type="EMBL" id="CAH0364287.1"/>
    </source>
</evidence>
<dbReference type="SUPFAM" id="SSF50249">
    <property type="entry name" value="Nucleic acid-binding proteins"/>
    <property type="match status" value="1"/>
</dbReference>
<keyword evidence="2 6" id="KW-0378">Hydrolase</keyword>
<dbReference type="PANTHER" id="PTHR31736:SF19">
    <property type="entry name" value="PECTIN LYASE SUPERFAMILY PROTEIN-RELATED"/>
    <property type="match status" value="1"/>
</dbReference>
<dbReference type="InterPro" id="IPR011050">
    <property type="entry name" value="Pectin_lyase_fold/virulence"/>
</dbReference>
<dbReference type="EMBL" id="CAKKNE010000001">
    <property type="protein sequence ID" value="CAH0364287.1"/>
    <property type="molecule type" value="Genomic_DNA"/>
</dbReference>
<dbReference type="PROSITE" id="PS51857">
    <property type="entry name" value="CSD_2"/>
    <property type="match status" value="1"/>
</dbReference>
<reference evidence="8" key="1">
    <citation type="submission" date="2021-11" db="EMBL/GenBank/DDBJ databases">
        <authorList>
            <consortium name="Genoscope - CEA"/>
            <person name="William W."/>
        </authorList>
    </citation>
    <scope>NUCLEOTIDE SEQUENCE</scope>
</reference>
<dbReference type="SUPFAM" id="SSF51126">
    <property type="entry name" value="Pectin lyase-like"/>
    <property type="match status" value="1"/>
</dbReference>
<dbReference type="SMART" id="SM00357">
    <property type="entry name" value="CSP"/>
    <property type="match status" value="1"/>
</dbReference>
<dbReference type="Pfam" id="PF00295">
    <property type="entry name" value="Glyco_hydro_28"/>
    <property type="match status" value="1"/>
</dbReference>
<protein>
    <recommendedName>
        <fullName evidence="7">CSD domain-containing protein</fullName>
    </recommendedName>
</protein>
<dbReference type="PROSITE" id="PS00352">
    <property type="entry name" value="CSD_1"/>
    <property type="match status" value="1"/>
</dbReference>
<evidence type="ECO:0000256" key="2">
    <source>
        <dbReference type="ARBA" id="ARBA00022801"/>
    </source>
</evidence>
<evidence type="ECO:0000256" key="1">
    <source>
        <dbReference type="ARBA" id="ARBA00008834"/>
    </source>
</evidence>
<gene>
    <name evidence="8" type="ORF">PECAL_1P06420</name>
</gene>
<dbReference type="InterPro" id="IPR000743">
    <property type="entry name" value="Glyco_hydro_28"/>
</dbReference>
<dbReference type="AlphaFoldDB" id="A0A8J2S424"/>
<comment type="caution">
    <text evidence="8">The sequence shown here is derived from an EMBL/GenBank/DDBJ whole genome shotgun (WGS) entry which is preliminary data.</text>
</comment>
<evidence type="ECO:0000256" key="6">
    <source>
        <dbReference type="RuleBase" id="RU361169"/>
    </source>
</evidence>
<dbReference type="InterPro" id="IPR019844">
    <property type="entry name" value="CSD_CS"/>
</dbReference>
<keyword evidence="9" id="KW-1185">Reference proteome</keyword>
<evidence type="ECO:0000256" key="3">
    <source>
        <dbReference type="ARBA" id="ARBA00023157"/>
    </source>
</evidence>
<organism evidence="8 9">
    <name type="scientific">Pelagomonas calceolata</name>
    <dbReference type="NCBI Taxonomy" id="35677"/>
    <lineage>
        <taxon>Eukaryota</taxon>
        <taxon>Sar</taxon>
        <taxon>Stramenopiles</taxon>
        <taxon>Ochrophyta</taxon>
        <taxon>Pelagophyceae</taxon>
        <taxon>Pelagomonadales</taxon>
        <taxon>Pelagomonadaceae</taxon>
        <taxon>Pelagomonas</taxon>
    </lineage>
</organism>
<dbReference type="Gene3D" id="2.160.20.10">
    <property type="entry name" value="Single-stranded right-handed beta-helix, Pectin lyase-like"/>
    <property type="match status" value="1"/>
</dbReference>
<dbReference type="PANTHER" id="PTHR31736">
    <property type="match status" value="1"/>
</dbReference>
<name>A0A8J2S424_9STRA</name>
<dbReference type="Pfam" id="PF00313">
    <property type="entry name" value="CSD"/>
    <property type="match status" value="1"/>
</dbReference>
<keyword evidence="4" id="KW-0325">Glycoprotein</keyword>
<dbReference type="Gene3D" id="2.40.50.140">
    <property type="entry name" value="Nucleic acid-binding proteins"/>
    <property type="match status" value="1"/>
</dbReference>
<evidence type="ECO:0000313" key="9">
    <source>
        <dbReference type="Proteomes" id="UP000789595"/>
    </source>
</evidence>
<comment type="similarity">
    <text evidence="1 6">Belongs to the glycosyl hydrolase 28 family.</text>
</comment>
<dbReference type="GO" id="GO:0046576">
    <property type="term" value="F:rhamnogalacturonan alpha-L-rhamnopyranosyl-(1-&gt;4)-alpha-D-galactopyranosyluronide lyase activity"/>
    <property type="evidence" value="ECO:0007669"/>
    <property type="project" value="UniProtKB-ARBA"/>
</dbReference>
<dbReference type="GO" id="GO:0004650">
    <property type="term" value="F:polygalacturonase activity"/>
    <property type="evidence" value="ECO:0007669"/>
    <property type="project" value="InterPro"/>
</dbReference>
<dbReference type="GO" id="GO:0005975">
    <property type="term" value="P:carbohydrate metabolic process"/>
    <property type="evidence" value="ECO:0007669"/>
    <property type="project" value="InterPro"/>
</dbReference>
<dbReference type="InterPro" id="IPR012334">
    <property type="entry name" value="Pectin_lyas_fold"/>
</dbReference>
<proteinExistence type="inferred from homology"/>
<dbReference type="InterPro" id="IPR002059">
    <property type="entry name" value="CSP_DNA-bd"/>
</dbReference>
<sequence length="400" mass="43175">MRMLFALLWAPAAARELSITDFGAVPGGANNATAAFENGKALYDALRAARKGDVVVVPSQRFVMVPYAPLYGLEHVELRLEGCLAAYEPPQGEHAKVWPFYLGNFESLITIHLSSHVTVSGGGALDGRGHNWWVAFARNKLASKRPMLLQIDGSTDIVVRDITMLDSPRFNLYLGSYCKRVLVERVTILADWAAQAALQKSVPMFPFNTDGIDVAGRDVTIRDIVVSNYDDVVAVKAADLLSDKTGAVPGCTQNVTIYNTTVYRGAGLSIGSVHPSPLKPCVGPTMRSLLAATCLGAAAAFAPGFKAVTPRARVVVNMEGEADGCRGSVKFFSDKGYGFIEPDDGSEDMFVHFSAINKSGFKSLNDGETVTYDKRYDADKGKWFAANVDGDGDGTPRERY</sequence>
<accession>A0A8J2S424</accession>
<dbReference type="Proteomes" id="UP000789595">
    <property type="component" value="Unassembled WGS sequence"/>
</dbReference>
<dbReference type="OrthoDB" id="187139at2759"/>
<evidence type="ECO:0000256" key="4">
    <source>
        <dbReference type="ARBA" id="ARBA00023180"/>
    </source>
</evidence>
<evidence type="ECO:0000256" key="5">
    <source>
        <dbReference type="ARBA" id="ARBA00023295"/>
    </source>
</evidence>
<evidence type="ECO:0000259" key="7">
    <source>
        <dbReference type="PROSITE" id="PS51857"/>
    </source>
</evidence>
<keyword evidence="3" id="KW-1015">Disulfide bond</keyword>